<comment type="function">
    <text evidence="1">Decarboxylates L-threonine-O-3-phosphate to yield (R)-1-amino-2-propanol O-2-phosphate, the precursor for the linkage between the nucleotide loop and the corrin ring in cobalamin.</text>
</comment>
<evidence type="ECO:0000256" key="6">
    <source>
        <dbReference type="ARBA" id="ARBA00048531"/>
    </source>
</evidence>
<dbReference type="InterPro" id="IPR004839">
    <property type="entry name" value="Aminotransferase_I/II_large"/>
</dbReference>
<comment type="caution">
    <text evidence="8">The sequence shown here is derived from an EMBL/GenBank/DDBJ whole genome shotgun (WGS) entry which is preliminary data.</text>
</comment>
<keyword evidence="9" id="KW-1185">Reference proteome</keyword>
<dbReference type="RefSeq" id="WP_377911545.1">
    <property type="nucleotide sequence ID" value="NZ_JBHRZT010000007.1"/>
</dbReference>
<proteinExistence type="predicted"/>
<accession>A0ABV8AZ88</accession>
<dbReference type="InterPro" id="IPR015424">
    <property type="entry name" value="PyrdxlP-dep_Trfase"/>
</dbReference>
<dbReference type="Gene3D" id="3.40.640.10">
    <property type="entry name" value="Type I PLP-dependent aspartate aminotransferase-like (Major domain)"/>
    <property type="match status" value="1"/>
</dbReference>
<dbReference type="InterPro" id="IPR015421">
    <property type="entry name" value="PyrdxlP-dep_Trfase_major"/>
</dbReference>
<name>A0ABV8AZ88_9BACI</name>
<evidence type="ECO:0000313" key="9">
    <source>
        <dbReference type="Proteomes" id="UP001595752"/>
    </source>
</evidence>
<comment type="catalytic activity">
    <reaction evidence="6">
        <text>O-phospho-L-threonine + H(+) = (R)-1-aminopropan-2-yl phosphate + CO2</text>
        <dbReference type="Rhea" id="RHEA:11492"/>
        <dbReference type="ChEBI" id="CHEBI:15378"/>
        <dbReference type="ChEBI" id="CHEBI:16526"/>
        <dbReference type="ChEBI" id="CHEBI:58563"/>
        <dbReference type="ChEBI" id="CHEBI:58675"/>
        <dbReference type="EC" id="4.1.1.81"/>
    </reaction>
</comment>
<dbReference type="EC" id="4.1.1.81" evidence="3"/>
<evidence type="ECO:0000256" key="1">
    <source>
        <dbReference type="ARBA" id="ARBA00003444"/>
    </source>
</evidence>
<evidence type="ECO:0000313" key="8">
    <source>
        <dbReference type="EMBL" id="MFC3882252.1"/>
    </source>
</evidence>
<reference evidence="9" key="1">
    <citation type="journal article" date="2019" name="Int. J. Syst. Evol. Microbiol.">
        <title>The Global Catalogue of Microorganisms (GCM) 10K type strain sequencing project: providing services to taxonomists for standard genome sequencing and annotation.</title>
        <authorList>
            <consortium name="The Broad Institute Genomics Platform"/>
            <consortium name="The Broad Institute Genome Sequencing Center for Infectious Disease"/>
            <person name="Wu L."/>
            <person name="Ma J."/>
        </authorList>
    </citation>
    <scope>NUCLEOTIDE SEQUENCE [LARGE SCALE GENOMIC DNA]</scope>
    <source>
        <strain evidence="9">CCUG 61889</strain>
    </source>
</reference>
<dbReference type="GO" id="GO:0048472">
    <property type="term" value="F:threonine-phosphate decarboxylase activity"/>
    <property type="evidence" value="ECO:0007669"/>
    <property type="project" value="UniProtKB-EC"/>
</dbReference>
<keyword evidence="8" id="KW-0456">Lyase</keyword>
<sequence length="365" mass="41032">MFLLLPSHGANPHLLLQELKVEEKQSVIDFSVNINPLGVPNRIVELWPFMQKAAFSYPSVQAEELTVGLALHLTIKQDELLVTNGAAEAFFLIAGLLTGKKSVIVDPTFVEYRQACEVFGCDIVSVPLDEREGWQWSLGSLLDAVPLADAIWICHPNNPTGVMYPLDEWEVLLEQAKAHNTILIIDEAFLDFVDSPIDFIPYLKKGYPIILVRSMTKMFHIAGIRLGYIISSPNLISLLSERQPPWSVNGVAQQIGVACLRETSFVQETIAFVKKEREWLMEQLLQLGLIISPSVTNFFLCSIPNGWSSRGWLTYLAKEGIVARHTENFNGLDGRFIRLAVKTRLENERLVQVIKKGLTGYVHFC</sequence>
<evidence type="ECO:0000256" key="2">
    <source>
        <dbReference type="ARBA" id="ARBA00004953"/>
    </source>
</evidence>
<dbReference type="Gene3D" id="3.90.1150.10">
    <property type="entry name" value="Aspartate Aminotransferase, domain 1"/>
    <property type="match status" value="1"/>
</dbReference>
<evidence type="ECO:0000256" key="5">
    <source>
        <dbReference type="ARBA" id="ARBA00029996"/>
    </source>
</evidence>
<protein>
    <recommendedName>
        <fullName evidence="3">threonine-phosphate decarboxylase</fullName>
        <ecNumber evidence="3">4.1.1.81</ecNumber>
    </recommendedName>
    <alternativeName>
        <fullName evidence="5">L-threonine-O-3-phosphate decarboxylase</fullName>
    </alternativeName>
</protein>
<dbReference type="PANTHER" id="PTHR42885">
    <property type="entry name" value="HISTIDINOL-PHOSPHATE AMINOTRANSFERASE-RELATED"/>
    <property type="match status" value="1"/>
</dbReference>
<evidence type="ECO:0000256" key="3">
    <source>
        <dbReference type="ARBA" id="ARBA00012285"/>
    </source>
</evidence>
<dbReference type="CDD" id="cd00609">
    <property type="entry name" value="AAT_like"/>
    <property type="match status" value="1"/>
</dbReference>
<dbReference type="Pfam" id="PF00155">
    <property type="entry name" value="Aminotran_1_2"/>
    <property type="match status" value="1"/>
</dbReference>
<organism evidence="8 9">
    <name type="scientific">Bacillus songklensis</name>
    <dbReference type="NCBI Taxonomy" id="1069116"/>
    <lineage>
        <taxon>Bacteria</taxon>
        <taxon>Bacillati</taxon>
        <taxon>Bacillota</taxon>
        <taxon>Bacilli</taxon>
        <taxon>Bacillales</taxon>
        <taxon>Bacillaceae</taxon>
        <taxon>Bacillus</taxon>
    </lineage>
</organism>
<feature type="domain" description="Aminotransferase class I/classII large" evidence="7">
    <location>
        <begin position="27"/>
        <end position="354"/>
    </location>
</feature>
<gene>
    <name evidence="8" type="primary">cobD</name>
    <name evidence="8" type="ORF">ACFOU2_01390</name>
</gene>
<evidence type="ECO:0000259" key="7">
    <source>
        <dbReference type="Pfam" id="PF00155"/>
    </source>
</evidence>
<dbReference type="NCBIfam" id="TIGR01140">
    <property type="entry name" value="L_thr_O3P_dcar"/>
    <property type="match status" value="1"/>
</dbReference>
<dbReference type="InterPro" id="IPR005860">
    <property type="entry name" value="CobD"/>
</dbReference>
<dbReference type="Proteomes" id="UP001595752">
    <property type="component" value="Unassembled WGS sequence"/>
</dbReference>
<dbReference type="SUPFAM" id="SSF53383">
    <property type="entry name" value="PLP-dependent transferases"/>
    <property type="match status" value="1"/>
</dbReference>
<comment type="pathway">
    <text evidence="2">Cofactor biosynthesis; adenosylcobalamin biosynthesis.</text>
</comment>
<dbReference type="EMBL" id="JBHRZT010000007">
    <property type="protein sequence ID" value="MFC3882252.1"/>
    <property type="molecule type" value="Genomic_DNA"/>
</dbReference>
<keyword evidence="4" id="KW-0169">Cobalamin biosynthesis</keyword>
<evidence type="ECO:0000256" key="4">
    <source>
        <dbReference type="ARBA" id="ARBA00022573"/>
    </source>
</evidence>
<dbReference type="InterPro" id="IPR015422">
    <property type="entry name" value="PyrdxlP-dep_Trfase_small"/>
</dbReference>